<proteinExistence type="predicted"/>
<feature type="non-terminal residue" evidence="1">
    <location>
        <position position="1"/>
    </location>
</feature>
<dbReference type="AlphaFoldDB" id="A0A0F8Y999"/>
<dbReference type="EMBL" id="LAZR01054703">
    <property type="protein sequence ID" value="KKK77972.1"/>
    <property type="molecule type" value="Genomic_DNA"/>
</dbReference>
<accession>A0A0F8Y999</accession>
<name>A0A0F8Y999_9ZZZZ</name>
<gene>
    <name evidence="1" type="ORF">LCGC14_2848240</name>
</gene>
<protein>
    <submittedName>
        <fullName evidence="1">Uncharacterized protein</fullName>
    </submittedName>
</protein>
<sequence>YIFFFIVLRLVFLDTRDMDNEGSYWVHWLEEECGVDTYSQLTMKILEDRLEDLLLELHHTHSI</sequence>
<organism evidence="1">
    <name type="scientific">marine sediment metagenome</name>
    <dbReference type="NCBI Taxonomy" id="412755"/>
    <lineage>
        <taxon>unclassified sequences</taxon>
        <taxon>metagenomes</taxon>
        <taxon>ecological metagenomes</taxon>
    </lineage>
</organism>
<evidence type="ECO:0000313" key="1">
    <source>
        <dbReference type="EMBL" id="KKK77972.1"/>
    </source>
</evidence>
<comment type="caution">
    <text evidence="1">The sequence shown here is derived from an EMBL/GenBank/DDBJ whole genome shotgun (WGS) entry which is preliminary data.</text>
</comment>
<reference evidence="1" key="1">
    <citation type="journal article" date="2015" name="Nature">
        <title>Complex archaea that bridge the gap between prokaryotes and eukaryotes.</title>
        <authorList>
            <person name="Spang A."/>
            <person name="Saw J.H."/>
            <person name="Jorgensen S.L."/>
            <person name="Zaremba-Niedzwiedzka K."/>
            <person name="Martijn J."/>
            <person name="Lind A.E."/>
            <person name="van Eijk R."/>
            <person name="Schleper C."/>
            <person name="Guy L."/>
            <person name="Ettema T.J."/>
        </authorList>
    </citation>
    <scope>NUCLEOTIDE SEQUENCE</scope>
</reference>